<keyword evidence="3 10" id="KW-0436">Ligase</keyword>
<dbReference type="Proteomes" id="UP001057375">
    <property type="component" value="Unassembled WGS sequence"/>
</dbReference>
<dbReference type="Gene3D" id="3.40.50.620">
    <property type="entry name" value="HUPs"/>
    <property type="match status" value="2"/>
</dbReference>
<dbReference type="PROSITE" id="PS00178">
    <property type="entry name" value="AA_TRNA_LIGASE_I"/>
    <property type="match status" value="1"/>
</dbReference>
<dbReference type="Gene3D" id="1.10.287.380">
    <property type="entry name" value="Valyl-tRNA synthetase, C-terminal domain"/>
    <property type="match status" value="1"/>
</dbReference>
<dbReference type="SUPFAM" id="SSF46589">
    <property type="entry name" value="tRNA-binding arm"/>
    <property type="match status" value="1"/>
</dbReference>
<dbReference type="SUPFAM" id="SSF50677">
    <property type="entry name" value="ValRS/IleRS/LeuRS editing domain"/>
    <property type="match status" value="1"/>
</dbReference>
<dbReference type="InterPro" id="IPR001412">
    <property type="entry name" value="aa-tRNA-synth_I_CS"/>
</dbReference>
<sequence>MEKPVVSLSEHPAYNPHVVEEGLYQWWEQSKYFVADPTSKKEKYVLVIPPPNVTGSLHIGHALTNSVQDSLVRFNRLCGKEVLWVPGTDHAGIATQVVVEKKIMREEGITRHDIGREKFVSKVWEWKKEYGDKIFYQLRSLGSSLDWTRQVFTMDDKLSAAVQEAFLRMYKDGLIYRDVRLVNWDCKLRTAISDMEVEYEEFKTPHKIAVPGGKYPKYEFGYITSFAYPIAAEEGEKEGECGEIVVATTRLETMLADSAVAVHPEDPRYKHLHGRFVRHPFNGRKLPIILDAELVEMEFGTGAVKITPAHDPNDERTGKKHGLPFRTCFDLNGFINEEEGCQFKGMFRFDARLAMEKELEKMGLFRGKEAHEMSIGITQRSHDVVEPMLQPQWYVSCDSMAKKALDAVETGELEITPSWHKATWFRWLENIRDWCISRQLWWGHRIPAFLIWKKDEERPTWDKEDGHWFVCKTQEDALSEAAKKFGVAVEELSCEQDPDVLDTWFSSGLFPFSVFGWPDEGEENLDLKSFFPTSVLETGHDIIFFWVARMVMMSLHLTGKLPFKRVLLHAMVRDAHGHKMSKSSGNVVDPLDVINGITLSQLQDKLKANTNITEHELKRAMKAQKMDYPKGIEPCGTDALRFALCSYTSQGRSINLDVNRIVGYRNFCNKLWNATIFAINFAKMSSEFKPVSIPELSSMVASKGDVCDKWILNCLSKASHTARIGMEEFNLGAATTAVHAFFLYQLCDVYVERVKPVIKDCEYGEDRKEVARQVLYHCIVSGLILIHPFMPFVTETLYHHLPRRASDDPLTIMNAEYPKRMPEWENEDVERIVKLSLTAVTAIRKLKKAYQIPFSKKPMFLVPKIAEGDEQELKDLLEGSEFICDNAGGEKIEIVESRESLPPTCASELVSPTISMFIDLKDLVDMEAEVKKLEKKRGKLEKQLTSSKKRMDNKTFMDKAPQKVKDQLVEQINGLEIQIGQLDLSIEAFKGK</sequence>
<dbReference type="PANTHER" id="PTHR11946">
    <property type="entry name" value="VALYL-TRNA SYNTHETASES"/>
    <property type="match status" value="1"/>
</dbReference>
<dbReference type="InterPro" id="IPR033705">
    <property type="entry name" value="Anticodon_Ia_Val"/>
</dbReference>
<feature type="coiled-coil region" evidence="11">
    <location>
        <begin position="923"/>
        <end position="950"/>
    </location>
</feature>
<evidence type="ECO:0000259" key="14">
    <source>
        <dbReference type="Pfam" id="PF10458"/>
    </source>
</evidence>
<dbReference type="Pfam" id="PF00133">
    <property type="entry name" value="tRNA-synt_1"/>
    <property type="match status" value="1"/>
</dbReference>
<dbReference type="NCBIfam" id="NF004349">
    <property type="entry name" value="PRK05729.1"/>
    <property type="match status" value="1"/>
</dbReference>
<evidence type="ECO:0000259" key="12">
    <source>
        <dbReference type="Pfam" id="PF00133"/>
    </source>
</evidence>
<dbReference type="InterPro" id="IPR009080">
    <property type="entry name" value="tRNAsynth_Ia_anticodon-bd"/>
</dbReference>
<dbReference type="GO" id="GO:0016874">
    <property type="term" value="F:ligase activity"/>
    <property type="evidence" value="ECO:0007669"/>
    <property type="project" value="UniProtKB-KW"/>
</dbReference>
<comment type="catalytic activity">
    <reaction evidence="9">
        <text>tRNA(Val) + L-valine + ATP = L-valyl-tRNA(Val) + AMP + diphosphate</text>
        <dbReference type="Rhea" id="RHEA:10704"/>
        <dbReference type="Rhea" id="RHEA-COMP:9672"/>
        <dbReference type="Rhea" id="RHEA-COMP:9708"/>
        <dbReference type="ChEBI" id="CHEBI:30616"/>
        <dbReference type="ChEBI" id="CHEBI:33019"/>
        <dbReference type="ChEBI" id="CHEBI:57762"/>
        <dbReference type="ChEBI" id="CHEBI:78442"/>
        <dbReference type="ChEBI" id="CHEBI:78537"/>
        <dbReference type="ChEBI" id="CHEBI:456215"/>
        <dbReference type="EC" id="6.1.1.9"/>
    </reaction>
</comment>
<keyword evidence="4 10" id="KW-0547">Nucleotide-binding</keyword>
<dbReference type="InterPro" id="IPR002300">
    <property type="entry name" value="aa-tRNA-synth_Ia"/>
</dbReference>
<evidence type="ECO:0000256" key="6">
    <source>
        <dbReference type="ARBA" id="ARBA00022917"/>
    </source>
</evidence>
<evidence type="ECO:0000256" key="10">
    <source>
        <dbReference type="RuleBase" id="RU363035"/>
    </source>
</evidence>
<protein>
    <recommendedName>
        <fullName evidence="2">valine--tRNA ligase</fullName>
        <ecNumber evidence="2">6.1.1.9</ecNumber>
    </recommendedName>
    <alternativeName>
        <fullName evidence="8">Valyl-tRNA synthetase</fullName>
    </alternativeName>
</protein>
<keyword evidence="5 10" id="KW-0067">ATP-binding</keyword>
<dbReference type="PRINTS" id="PR00986">
    <property type="entry name" value="TRNASYNTHVAL"/>
</dbReference>
<dbReference type="Gene3D" id="1.10.730.10">
    <property type="entry name" value="Isoleucyl-tRNA Synthetase, Domain 1"/>
    <property type="match status" value="1"/>
</dbReference>
<feature type="domain" description="Valyl-tRNA synthetase tRNA-binding arm" evidence="14">
    <location>
        <begin position="925"/>
        <end position="967"/>
    </location>
</feature>
<evidence type="ECO:0000259" key="13">
    <source>
        <dbReference type="Pfam" id="PF08264"/>
    </source>
</evidence>
<comment type="caution">
    <text evidence="15">The sequence shown here is derived from an EMBL/GenBank/DDBJ whole genome shotgun (WGS) entry which is preliminary data.</text>
</comment>
<comment type="similarity">
    <text evidence="1 10">Belongs to the class-I aminoacyl-tRNA synthetase family.</text>
</comment>
<name>A0ABQ5JV08_9EUKA</name>
<dbReference type="HAMAP" id="MF_02004">
    <property type="entry name" value="Val_tRNA_synth_type1"/>
    <property type="match status" value="1"/>
</dbReference>
<dbReference type="InterPro" id="IPR019499">
    <property type="entry name" value="Val-tRNA_synth_tRNA-bd"/>
</dbReference>
<evidence type="ECO:0000256" key="7">
    <source>
        <dbReference type="ARBA" id="ARBA00023146"/>
    </source>
</evidence>
<dbReference type="SUPFAM" id="SSF52374">
    <property type="entry name" value="Nucleotidylyl transferase"/>
    <property type="match status" value="1"/>
</dbReference>
<evidence type="ECO:0000256" key="8">
    <source>
        <dbReference type="ARBA" id="ARBA00029936"/>
    </source>
</evidence>
<dbReference type="Pfam" id="PF08264">
    <property type="entry name" value="Anticodon_1"/>
    <property type="match status" value="1"/>
</dbReference>
<evidence type="ECO:0000313" key="15">
    <source>
        <dbReference type="EMBL" id="GKT15062.1"/>
    </source>
</evidence>
<dbReference type="NCBIfam" id="TIGR00422">
    <property type="entry name" value="valS"/>
    <property type="match status" value="1"/>
</dbReference>
<dbReference type="InterPro" id="IPR013155">
    <property type="entry name" value="M/V/L/I-tRNA-synth_anticd-bd"/>
</dbReference>
<dbReference type="EC" id="6.1.1.9" evidence="2"/>
<dbReference type="InterPro" id="IPR010978">
    <property type="entry name" value="tRNA-bd_arm"/>
</dbReference>
<evidence type="ECO:0000256" key="4">
    <source>
        <dbReference type="ARBA" id="ARBA00022741"/>
    </source>
</evidence>
<evidence type="ECO:0000256" key="3">
    <source>
        <dbReference type="ARBA" id="ARBA00022598"/>
    </source>
</evidence>
<accession>A0ABQ5JV08</accession>
<evidence type="ECO:0000256" key="11">
    <source>
        <dbReference type="SAM" id="Coils"/>
    </source>
</evidence>
<evidence type="ECO:0000313" key="16">
    <source>
        <dbReference type="Proteomes" id="UP001057375"/>
    </source>
</evidence>
<evidence type="ECO:0000256" key="5">
    <source>
        <dbReference type="ARBA" id="ARBA00022840"/>
    </source>
</evidence>
<dbReference type="InterPro" id="IPR002303">
    <property type="entry name" value="Valyl-tRNA_ligase"/>
</dbReference>
<keyword evidence="11" id="KW-0175">Coiled coil</keyword>
<dbReference type="InterPro" id="IPR037118">
    <property type="entry name" value="Val-tRNA_synth_C_sf"/>
</dbReference>
<organism evidence="15 16">
    <name type="scientific">Aduncisulcus paluster</name>
    <dbReference type="NCBI Taxonomy" id="2918883"/>
    <lineage>
        <taxon>Eukaryota</taxon>
        <taxon>Metamonada</taxon>
        <taxon>Carpediemonas-like organisms</taxon>
        <taxon>Aduncisulcus</taxon>
    </lineage>
</organism>
<keyword evidence="7 10" id="KW-0030">Aminoacyl-tRNA synthetase</keyword>
<dbReference type="InterPro" id="IPR014729">
    <property type="entry name" value="Rossmann-like_a/b/a_fold"/>
</dbReference>
<dbReference type="CDD" id="cd00817">
    <property type="entry name" value="ValRS_core"/>
    <property type="match status" value="1"/>
</dbReference>
<dbReference type="PANTHER" id="PTHR11946:SF109">
    <property type="entry name" value="VALINE--TRNA LIGASE"/>
    <property type="match status" value="1"/>
</dbReference>
<keyword evidence="6 10" id="KW-0648">Protein biosynthesis</keyword>
<reference evidence="15" key="1">
    <citation type="submission" date="2022-03" db="EMBL/GenBank/DDBJ databases">
        <title>Draft genome sequence of Aduncisulcus paluster, a free-living microaerophilic Fornicata.</title>
        <authorList>
            <person name="Yuyama I."/>
            <person name="Kume K."/>
            <person name="Tamura T."/>
            <person name="Inagaki Y."/>
            <person name="Hashimoto T."/>
        </authorList>
    </citation>
    <scope>NUCLEOTIDE SEQUENCE</scope>
    <source>
        <strain evidence="15">NY0171</strain>
    </source>
</reference>
<evidence type="ECO:0000256" key="2">
    <source>
        <dbReference type="ARBA" id="ARBA00013169"/>
    </source>
</evidence>
<evidence type="ECO:0000256" key="9">
    <source>
        <dbReference type="ARBA" id="ARBA00047552"/>
    </source>
</evidence>
<dbReference type="Pfam" id="PF10458">
    <property type="entry name" value="Val_tRNA-synt_C"/>
    <property type="match status" value="1"/>
</dbReference>
<gene>
    <name evidence="15" type="ORF">ADUPG1_010613</name>
</gene>
<proteinExistence type="inferred from homology"/>
<dbReference type="CDD" id="cd07962">
    <property type="entry name" value="Anticodon_Ia_Val"/>
    <property type="match status" value="1"/>
</dbReference>
<dbReference type="InterPro" id="IPR009008">
    <property type="entry name" value="Val/Leu/Ile-tRNA-synth_edit"/>
</dbReference>
<evidence type="ECO:0000256" key="1">
    <source>
        <dbReference type="ARBA" id="ARBA00005594"/>
    </source>
</evidence>
<keyword evidence="16" id="KW-1185">Reference proteome</keyword>
<dbReference type="EMBL" id="BQXS01011647">
    <property type="protein sequence ID" value="GKT15062.1"/>
    <property type="molecule type" value="Genomic_DNA"/>
</dbReference>
<dbReference type="Gene3D" id="3.90.740.10">
    <property type="entry name" value="Valyl/Leucyl/Isoleucyl-tRNA synthetase, editing domain"/>
    <property type="match status" value="1"/>
</dbReference>
<feature type="domain" description="Aminoacyl-tRNA synthetase class Ia" evidence="12">
    <location>
        <begin position="23"/>
        <end position="657"/>
    </location>
</feature>
<feature type="domain" description="Methionyl/Valyl/Leucyl/Isoleucyl-tRNA synthetase anticodon-binding" evidence="13">
    <location>
        <begin position="708"/>
        <end position="857"/>
    </location>
</feature>
<dbReference type="SUPFAM" id="SSF47323">
    <property type="entry name" value="Anticodon-binding domain of a subclass of class I aminoacyl-tRNA synthetases"/>
    <property type="match status" value="1"/>
</dbReference>